<feature type="domain" description="Methyltransferase" evidence="4">
    <location>
        <begin position="75"/>
        <end position="163"/>
    </location>
</feature>
<dbReference type="EMBL" id="CADCUO010000239">
    <property type="protein sequence ID" value="CAA9418535.1"/>
    <property type="molecule type" value="Genomic_DNA"/>
</dbReference>
<dbReference type="Gene3D" id="3.40.50.150">
    <property type="entry name" value="Vaccinia Virus protein VP39"/>
    <property type="match status" value="1"/>
</dbReference>
<keyword evidence="1" id="KW-0489">Methyltransferase</keyword>
<evidence type="ECO:0000256" key="2">
    <source>
        <dbReference type="ARBA" id="ARBA00022679"/>
    </source>
</evidence>
<evidence type="ECO:0000256" key="1">
    <source>
        <dbReference type="ARBA" id="ARBA00022603"/>
    </source>
</evidence>
<evidence type="ECO:0000256" key="3">
    <source>
        <dbReference type="SAM" id="MobiDB-lite"/>
    </source>
</evidence>
<evidence type="ECO:0000313" key="5">
    <source>
        <dbReference type="EMBL" id="CAA9418535.1"/>
    </source>
</evidence>
<keyword evidence="2" id="KW-0808">Transferase</keyword>
<organism evidence="5">
    <name type="scientific">uncultured Propionibacteriaceae bacterium</name>
    <dbReference type="NCBI Taxonomy" id="257457"/>
    <lineage>
        <taxon>Bacteria</taxon>
        <taxon>Bacillati</taxon>
        <taxon>Actinomycetota</taxon>
        <taxon>Actinomycetes</taxon>
        <taxon>Propionibacteriales</taxon>
        <taxon>Propionibacteriaceae</taxon>
        <taxon>environmental samples</taxon>
    </lineage>
</organism>
<dbReference type="InterPro" id="IPR051052">
    <property type="entry name" value="Diverse_substrate_MTase"/>
</dbReference>
<dbReference type="InterPro" id="IPR029063">
    <property type="entry name" value="SAM-dependent_MTases_sf"/>
</dbReference>
<evidence type="ECO:0000259" key="4">
    <source>
        <dbReference type="Pfam" id="PF13649"/>
    </source>
</evidence>
<protein>
    <recommendedName>
        <fullName evidence="4">Methyltransferase domain-containing protein</fullName>
    </recommendedName>
</protein>
<dbReference type="InterPro" id="IPR041698">
    <property type="entry name" value="Methyltransf_25"/>
</dbReference>
<proteinExistence type="predicted"/>
<dbReference type="PANTHER" id="PTHR44942">
    <property type="entry name" value="METHYLTRANSF_11 DOMAIN-CONTAINING PROTEIN"/>
    <property type="match status" value="1"/>
</dbReference>
<dbReference type="SUPFAM" id="SSF53335">
    <property type="entry name" value="S-adenosyl-L-methionine-dependent methyltransferases"/>
    <property type="match status" value="1"/>
</dbReference>
<dbReference type="Pfam" id="PF13649">
    <property type="entry name" value="Methyltransf_25"/>
    <property type="match status" value="1"/>
</dbReference>
<dbReference type="CDD" id="cd02440">
    <property type="entry name" value="AdoMet_MTases"/>
    <property type="match status" value="1"/>
</dbReference>
<dbReference type="PANTHER" id="PTHR44942:SF4">
    <property type="entry name" value="METHYLTRANSFERASE TYPE 11 DOMAIN-CONTAINING PROTEIN"/>
    <property type="match status" value="1"/>
</dbReference>
<name>A0A6J4PL85_9ACTN</name>
<reference evidence="5" key="1">
    <citation type="submission" date="2020-02" db="EMBL/GenBank/DDBJ databases">
        <authorList>
            <person name="Meier V. D."/>
        </authorList>
    </citation>
    <scope>NUCLEOTIDE SEQUENCE</scope>
    <source>
        <strain evidence="5">AVDCRST_MAG75</strain>
    </source>
</reference>
<gene>
    <name evidence="5" type="ORF">AVDCRST_MAG75-3281</name>
</gene>
<sequence>MEIGSGRWYPSAGLLEDDWVAPEEPEVGPDQGWTWDPSLYAGSARYYPVGRVAYPQRLVEELVAALPLDGSGVLLDVGCGPGSLTLLLAPHVKEAIGVDADADMLAEASRLAAEQQVRNVTWRHLRAEDLPAGLPDPQVVTLAQSFHWMDRPRVAAAVRSMLVAGGALVHVGATTHQGIDSDQELPYARPPHARIDELVQRYLGPQRRAGQGRARRLGTPGDEDDIYRGAGFEGPEKIEVPGRVVERTSEEIAASVYSLSSSAPHLFGGRFGAFDAELRQLLADASDGARFSEQMRSITLSIWR</sequence>
<dbReference type="GO" id="GO:0008168">
    <property type="term" value="F:methyltransferase activity"/>
    <property type="evidence" value="ECO:0007669"/>
    <property type="project" value="UniProtKB-KW"/>
</dbReference>
<feature type="region of interest" description="Disordered" evidence="3">
    <location>
        <begin position="209"/>
        <end position="232"/>
    </location>
</feature>
<dbReference type="GO" id="GO:0032259">
    <property type="term" value="P:methylation"/>
    <property type="evidence" value="ECO:0007669"/>
    <property type="project" value="UniProtKB-KW"/>
</dbReference>
<dbReference type="AlphaFoldDB" id="A0A6J4PL85"/>
<accession>A0A6J4PL85</accession>